<name>A0A8X6YPM8_9ARAC</name>
<dbReference type="Proteomes" id="UP000886998">
    <property type="component" value="Unassembled WGS sequence"/>
</dbReference>
<evidence type="ECO:0000313" key="2">
    <source>
        <dbReference type="Proteomes" id="UP000886998"/>
    </source>
</evidence>
<gene>
    <name evidence="1" type="ORF">TNIN_174451</name>
</gene>
<dbReference type="AlphaFoldDB" id="A0A8X6YPM8"/>
<evidence type="ECO:0000313" key="1">
    <source>
        <dbReference type="EMBL" id="GFY76871.1"/>
    </source>
</evidence>
<reference evidence="1" key="1">
    <citation type="submission" date="2020-08" db="EMBL/GenBank/DDBJ databases">
        <title>Multicomponent nature underlies the extraordinary mechanical properties of spider dragline silk.</title>
        <authorList>
            <person name="Kono N."/>
            <person name="Nakamura H."/>
            <person name="Mori M."/>
            <person name="Yoshida Y."/>
            <person name="Ohtoshi R."/>
            <person name="Malay A.D."/>
            <person name="Moran D.A.P."/>
            <person name="Tomita M."/>
            <person name="Numata K."/>
            <person name="Arakawa K."/>
        </authorList>
    </citation>
    <scope>NUCLEOTIDE SEQUENCE</scope>
</reference>
<accession>A0A8X6YPM8</accession>
<keyword evidence="2" id="KW-1185">Reference proteome</keyword>
<comment type="caution">
    <text evidence="1">The sequence shown here is derived from an EMBL/GenBank/DDBJ whole genome shotgun (WGS) entry which is preliminary data.</text>
</comment>
<dbReference type="EMBL" id="BMAV01022190">
    <property type="protein sequence ID" value="GFY76871.1"/>
    <property type="molecule type" value="Genomic_DNA"/>
</dbReference>
<organism evidence="1 2">
    <name type="scientific">Trichonephila inaurata madagascariensis</name>
    <dbReference type="NCBI Taxonomy" id="2747483"/>
    <lineage>
        <taxon>Eukaryota</taxon>
        <taxon>Metazoa</taxon>
        <taxon>Ecdysozoa</taxon>
        <taxon>Arthropoda</taxon>
        <taxon>Chelicerata</taxon>
        <taxon>Arachnida</taxon>
        <taxon>Araneae</taxon>
        <taxon>Araneomorphae</taxon>
        <taxon>Entelegynae</taxon>
        <taxon>Araneoidea</taxon>
        <taxon>Nephilidae</taxon>
        <taxon>Trichonephila</taxon>
        <taxon>Trichonephila inaurata</taxon>
    </lineage>
</organism>
<sequence length="73" mass="8066">MVVVVTYCLMASQTFSIGDQSGENASRAISITIGDFVLNYGNHLNFENTENKKESDVCYRTRAVSKLLRANSS</sequence>
<protein>
    <submittedName>
        <fullName evidence="1">Uncharacterized protein</fullName>
    </submittedName>
</protein>
<proteinExistence type="predicted"/>